<feature type="transmembrane region" description="Helical" evidence="1">
    <location>
        <begin position="147"/>
        <end position="167"/>
    </location>
</feature>
<accession>A0A1G5RWN7</accession>
<evidence type="ECO:0000259" key="2">
    <source>
        <dbReference type="Pfam" id="PF02517"/>
    </source>
</evidence>
<gene>
    <name evidence="3" type="ORF">SAMN02910350_01181</name>
</gene>
<feature type="domain" description="CAAX prenyl protease 2/Lysostaphin resistance protein A-like" evidence="2">
    <location>
        <begin position="120"/>
        <end position="207"/>
    </location>
</feature>
<evidence type="ECO:0000256" key="1">
    <source>
        <dbReference type="SAM" id="Phobius"/>
    </source>
</evidence>
<sequence>MNRIKTNRVIQIVYPLLVYFIVYQLGGSLLMDLYAAKIGRLMCLLIAALFCLVPMWIIYKGVPKIIPNKLDKKELITAVIWIAAVIAVGVVSNIILTHSGLISRSTNFSKASQTLTDGGLLIKILCNAIAIPVLEELLMRGIVAGQVCLWYGPLEAVFLSTICFGIIHNNIVQFIYAVIVGLALSFMYVKNKRLWMCFLAHGLINLIAILFS</sequence>
<dbReference type="PANTHER" id="PTHR36435:SF1">
    <property type="entry name" value="CAAX AMINO TERMINAL PROTEASE FAMILY PROTEIN"/>
    <property type="match status" value="1"/>
</dbReference>
<feature type="transmembrane region" description="Helical" evidence="1">
    <location>
        <begin position="173"/>
        <end position="189"/>
    </location>
</feature>
<reference evidence="3 4" key="1">
    <citation type="submission" date="2016-10" db="EMBL/GenBank/DDBJ databases">
        <authorList>
            <person name="de Groot N.N."/>
        </authorList>
    </citation>
    <scope>NUCLEOTIDE SEQUENCE [LARGE SCALE GENOMIC DNA]</scope>
    <source>
        <strain evidence="3 4">DSM 10317</strain>
    </source>
</reference>
<feature type="transmembrane region" description="Helical" evidence="1">
    <location>
        <begin position="194"/>
        <end position="211"/>
    </location>
</feature>
<dbReference type="GO" id="GO:0004175">
    <property type="term" value="F:endopeptidase activity"/>
    <property type="evidence" value="ECO:0007669"/>
    <property type="project" value="UniProtKB-ARBA"/>
</dbReference>
<dbReference type="InterPro" id="IPR052710">
    <property type="entry name" value="CAAX_protease"/>
</dbReference>
<feature type="transmembrane region" description="Helical" evidence="1">
    <location>
        <begin position="37"/>
        <end position="58"/>
    </location>
</feature>
<dbReference type="Pfam" id="PF02517">
    <property type="entry name" value="Rce1-like"/>
    <property type="match status" value="1"/>
</dbReference>
<dbReference type="PANTHER" id="PTHR36435">
    <property type="entry name" value="SLR1288 PROTEIN"/>
    <property type="match status" value="1"/>
</dbReference>
<feature type="transmembrane region" description="Helical" evidence="1">
    <location>
        <begin position="12"/>
        <end position="31"/>
    </location>
</feature>
<name>A0A1G5RWN7_PSEXY</name>
<organism evidence="3 4">
    <name type="scientific">Pseudobutyrivibrio xylanivorans</name>
    <dbReference type="NCBI Taxonomy" id="185007"/>
    <lineage>
        <taxon>Bacteria</taxon>
        <taxon>Bacillati</taxon>
        <taxon>Bacillota</taxon>
        <taxon>Clostridia</taxon>
        <taxon>Lachnospirales</taxon>
        <taxon>Lachnospiraceae</taxon>
        <taxon>Pseudobutyrivibrio</taxon>
    </lineage>
</organism>
<dbReference type="GO" id="GO:0080120">
    <property type="term" value="P:CAAX-box protein maturation"/>
    <property type="evidence" value="ECO:0007669"/>
    <property type="project" value="UniProtKB-ARBA"/>
</dbReference>
<proteinExistence type="predicted"/>
<dbReference type="GO" id="GO:0006508">
    <property type="term" value="P:proteolysis"/>
    <property type="evidence" value="ECO:0007669"/>
    <property type="project" value="UniProtKB-KW"/>
</dbReference>
<feature type="transmembrane region" description="Helical" evidence="1">
    <location>
        <begin position="118"/>
        <end position="135"/>
    </location>
</feature>
<evidence type="ECO:0000313" key="3">
    <source>
        <dbReference type="EMBL" id="SCZ78278.1"/>
    </source>
</evidence>
<keyword evidence="1" id="KW-0472">Membrane</keyword>
<dbReference type="EMBL" id="FMWK01000005">
    <property type="protein sequence ID" value="SCZ78278.1"/>
    <property type="molecule type" value="Genomic_DNA"/>
</dbReference>
<feature type="transmembrane region" description="Helical" evidence="1">
    <location>
        <begin position="78"/>
        <end position="98"/>
    </location>
</feature>
<evidence type="ECO:0000313" key="4">
    <source>
        <dbReference type="Proteomes" id="UP000199428"/>
    </source>
</evidence>
<dbReference type="Proteomes" id="UP000199428">
    <property type="component" value="Unassembled WGS sequence"/>
</dbReference>
<keyword evidence="1" id="KW-0812">Transmembrane</keyword>
<protein>
    <submittedName>
        <fullName evidence="3">CAAX protease self-immunity</fullName>
    </submittedName>
</protein>
<dbReference type="InterPro" id="IPR003675">
    <property type="entry name" value="Rce1/LyrA-like_dom"/>
</dbReference>
<dbReference type="AlphaFoldDB" id="A0A1G5RWN7"/>
<keyword evidence="3" id="KW-0378">Hydrolase</keyword>
<keyword evidence="1" id="KW-1133">Transmembrane helix</keyword>
<keyword evidence="3" id="KW-0645">Protease</keyword>